<dbReference type="EMBL" id="MPPL01000001">
    <property type="protein sequence ID" value="OKS84797.1"/>
    <property type="molecule type" value="Genomic_DNA"/>
</dbReference>
<dbReference type="RefSeq" id="WP_074487503.1">
    <property type="nucleotide sequence ID" value="NZ_FPAM01000008.1"/>
</dbReference>
<dbReference type="Proteomes" id="UP000186720">
    <property type="component" value="Unassembled WGS sequence"/>
</dbReference>
<evidence type="ECO:0000313" key="3">
    <source>
        <dbReference type="Proteomes" id="UP000186720"/>
    </source>
</evidence>
<sequence length="513" mass="57650">MRHQDVFKKIGNILQELNEQYEYLKTQGDSIDDLELELFAANSHFLSDHLEVLRKLNATLAKSLPAHGQNMAIETPEPEITTEPDFQFSKPKAIVEPAVAFVEETAEQEPDRPEPAIELPASFANEVAEPEIEAEATPTLAEYFHVATPETKTEEQAVEAEPTLAEYYHIETPEEEPEAAPEPGGGFHFDFETAPQPQEDADEYTSKQFQFQPQADELEPEETPTIDEETAEVIDAETEYKEEEPKTGSYSFQVRLTPPPMPTGTTYQHEETLGESETPEPKHEEPVTAFEPQTAPLEIADEHTQEIEIKPDTGHDMFSFMRTTEPETTRDELTLGEAGEDETGSINAAYHAEQEEPTAPTVAEAMASTVTPEPEAVPYSPQFTPEPAAIPTYQLKQQPISAPAPTPVIEPERQLTLNERLSANTAINATAASVQPIKDLKSAITLNDKMLFVRDLFNGYSLAYSEAIEILNRFNNFEDAERFLNTNYVEKNRWAEKPTTNEKFFDLLRRRFS</sequence>
<dbReference type="AlphaFoldDB" id="A0A1Q5ZSS6"/>
<name>A0A1Q5ZSS6_9SPHI</name>
<keyword evidence="3" id="KW-1185">Reference proteome</keyword>
<feature type="region of interest" description="Disordered" evidence="1">
    <location>
        <begin position="174"/>
        <end position="207"/>
    </location>
</feature>
<evidence type="ECO:0000256" key="1">
    <source>
        <dbReference type="SAM" id="MobiDB-lite"/>
    </source>
</evidence>
<feature type="region of interest" description="Disordered" evidence="1">
    <location>
        <begin position="238"/>
        <end position="288"/>
    </location>
</feature>
<comment type="caution">
    <text evidence="2">The sequence shown here is derived from an EMBL/GenBank/DDBJ whole genome shotgun (WGS) entry which is preliminary data.</text>
</comment>
<evidence type="ECO:0000313" key="2">
    <source>
        <dbReference type="EMBL" id="OKS84797.1"/>
    </source>
</evidence>
<accession>A0A1Q5ZSS6</accession>
<gene>
    <name evidence="2" type="ORF">RG47T_0230</name>
</gene>
<proteinExistence type="predicted"/>
<protein>
    <submittedName>
        <fullName evidence="2">Uncharacterized protein</fullName>
    </submittedName>
</protein>
<dbReference type="OrthoDB" id="1100725at2"/>
<dbReference type="STRING" id="1302689.RG47T_0230"/>
<organism evidence="2 3">
    <name type="scientific">Mucilaginibacter polytrichastri</name>
    <dbReference type="NCBI Taxonomy" id="1302689"/>
    <lineage>
        <taxon>Bacteria</taxon>
        <taxon>Pseudomonadati</taxon>
        <taxon>Bacteroidota</taxon>
        <taxon>Sphingobacteriia</taxon>
        <taxon>Sphingobacteriales</taxon>
        <taxon>Sphingobacteriaceae</taxon>
        <taxon>Mucilaginibacter</taxon>
    </lineage>
</organism>
<reference evidence="2 3" key="1">
    <citation type="submission" date="2016-11" db="EMBL/GenBank/DDBJ databases">
        <title>Whole Genome Sequencing of Mucilaginibacter polytrichastri RG4-7(T) isolated from the moss sample.</title>
        <authorList>
            <person name="Li Y."/>
        </authorList>
    </citation>
    <scope>NUCLEOTIDE SEQUENCE [LARGE SCALE GENOMIC DNA]</scope>
    <source>
        <strain evidence="2 3">RG4-7</strain>
    </source>
</reference>